<sequence>MAVALERLENSLLRLVRAAVEACVQLISTKIERVVGKLAERADKSGAVPGAALRAVRAALLGKSPVWAAIKGAIAGMSWQTKLILVAGMILFPILLVVLGVVLLLVLIVRAVVVAFRAATQRG</sequence>
<name>A0A1H3D9L9_9PSEU</name>
<reference evidence="3" key="1">
    <citation type="submission" date="2016-10" db="EMBL/GenBank/DDBJ databases">
        <authorList>
            <person name="Varghese N."/>
            <person name="Submissions S."/>
        </authorList>
    </citation>
    <scope>NUCLEOTIDE SEQUENCE [LARGE SCALE GENOMIC DNA]</scope>
    <source>
        <strain evidence="3">CGMCC 4.3530</strain>
    </source>
</reference>
<dbReference type="AlphaFoldDB" id="A0A1H3D9L9"/>
<feature type="transmembrane region" description="Helical" evidence="1">
    <location>
        <begin position="83"/>
        <end position="116"/>
    </location>
</feature>
<keyword evidence="1" id="KW-0472">Membrane</keyword>
<organism evidence="2 3">
    <name type="scientific">Saccharopolyspora shandongensis</name>
    <dbReference type="NCBI Taxonomy" id="418495"/>
    <lineage>
        <taxon>Bacteria</taxon>
        <taxon>Bacillati</taxon>
        <taxon>Actinomycetota</taxon>
        <taxon>Actinomycetes</taxon>
        <taxon>Pseudonocardiales</taxon>
        <taxon>Pseudonocardiaceae</taxon>
        <taxon>Saccharopolyspora</taxon>
    </lineage>
</organism>
<keyword evidence="1" id="KW-0812">Transmembrane</keyword>
<dbReference type="Proteomes" id="UP000199529">
    <property type="component" value="Unassembled WGS sequence"/>
</dbReference>
<gene>
    <name evidence="2" type="ORF">SAMN05216215_101323</name>
</gene>
<evidence type="ECO:0000313" key="2">
    <source>
        <dbReference type="EMBL" id="SDX63095.1"/>
    </source>
</evidence>
<protein>
    <submittedName>
        <fullName evidence="2">Uncharacterized protein</fullName>
    </submittedName>
</protein>
<accession>A0A1H3D9L9</accession>
<keyword evidence="1" id="KW-1133">Transmembrane helix</keyword>
<keyword evidence="3" id="KW-1185">Reference proteome</keyword>
<evidence type="ECO:0000313" key="3">
    <source>
        <dbReference type="Proteomes" id="UP000199529"/>
    </source>
</evidence>
<evidence type="ECO:0000256" key="1">
    <source>
        <dbReference type="SAM" id="Phobius"/>
    </source>
</evidence>
<proteinExistence type="predicted"/>
<dbReference type="EMBL" id="FNOK01000013">
    <property type="protein sequence ID" value="SDX63095.1"/>
    <property type="molecule type" value="Genomic_DNA"/>
</dbReference>